<comment type="caution">
    <text evidence="2">The sequence shown here is derived from an EMBL/GenBank/DDBJ whole genome shotgun (WGS) entry which is preliminary data.</text>
</comment>
<dbReference type="SUPFAM" id="SSF54593">
    <property type="entry name" value="Glyoxalase/Bleomycin resistance protein/Dihydroxybiphenyl dioxygenase"/>
    <property type="match status" value="1"/>
</dbReference>
<protein>
    <recommendedName>
        <fullName evidence="1">VOC domain-containing protein</fullName>
    </recommendedName>
</protein>
<name>A0ABP8TEZ4_9ACTN</name>
<dbReference type="PANTHER" id="PTHR36437">
    <property type="entry name" value="GLYOXALASE/BLEOMYCIN RESISTANCE PROTEIN/DIOXYGENASE"/>
    <property type="match status" value="1"/>
</dbReference>
<evidence type="ECO:0000313" key="3">
    <source>
        <dbReference type="Proteomes" id="UP001500212"/>
    </source>
</evidence>
<reference evidence="3" key="1">
    <citation type="journal article" date="2019" name="Int. J. Syst. Evol. Microbiol.">
        <title>The Global Catalogue of Microorganisms (GCM) 10K type strain sequencing project: providing services to taxonomists for standard genome sequencing and annotation.</title>
        <authorList>
            <consortium name="The Broad Institute Genomics Platform"/>
            <consortium name="The Broad Institute Genome Sequencing Center for Infectious Disease"/>
            <person name="Wu L."/>
            <person name="Ma J."/>
        </authorList>
    </citation>
    <scope>NUCLEOTIDE SEQUENCE [LARGE SCALE GENOMIC DNA]</scope>
    <source>
        <strain evidence="3">JCM 17938</strain>
    </source>
</reference>
<keyword evidence="3" id="KW-1185">Reference proteome</keyword>
<dbReference type="Gene3D" id="3.10.180.10">
    <property type="entry name" value="2,3-Dihydroxybiphenyl 1,2-Dioxygenase, domain 1"/>
    <property type="match status" value="1"/>
</dbReference>
<dbReference type="PANTHER" id="PTHR36437:SF2">
    <property type="entry name" value="GLYOXALASE_BLEOMYCIN RESISTANCE PROTEIN_DIOXYGENASE"/>
    <property type="match status" value="1"/>
</dbReference>
<dbReference type="InterPro" id="IPR004360">
    <property type="entry name" value="Glyas_Fos-R_dOase_dom"/>
</dbReference>
<dbReference type="EMBL" id="BAABHJ010000002">
    <property type="protein sequence ID" value="GAA4603040.1"/>
    <property type="molecule type" value="Genomic_DNA"/>
</dbReference>
<proteinExistence type="predicted"/>
<dbReference type="RefSeq" id="WP_345348876.1">
    <property type="nucleotide sequence ID" value="NZ_BAABHJ010000002.1"/>
</dbReference>
<organism evidence="2 3">
    <name type="scientific">Actinoallomurus liliacearum</name>
    <dbReference type="NCBI Taxonomy" id="1080073"/>
    <lineage>
        <taxon>Bacteria</taxon>
        <taxon>Bacillati</taxon>
        <taxon>Actinomycetota</taxon>
        <taxon>Actinomycetes</taxon>
        <taxon>Streptosporangiales</taxon>
        <taxon>Thermomonosporaceae</taxon>
        <taxon>Actinoallomurus</taxon>
    </lineage>
</organism>
<evidence type="ECO:0000259" key="1">
    <source>
        <dbReference type="PROSITE" id="PS51819"/>
    </source>
</evidence>
<accession>A0ABP8TEZ4</accession>
<dbReference type="InterPro" id="IPR037523">
    <property type="entry name" value="VOC_core"/>
</dbReference>
<dbReference type="Pfam" id="PF00903">
    <property type="entry name" value="Glyoxalase"/>
    <property type="match status" value="1"/>
</dbReference>
<feature type="domain" description="VOC" evidence="1">
    <location>
        <begin position="4"/>
        <end position="131"/>
    </location>
</feature>
<dbReference type="InterPro" id="IPR029068">
    <property type="entry name" value="Glyas_Bleomycin-R_OHBP_Dase"/>
</dbReference>
<dbReference type="Proteomes" id="UP001500212">
    <property type="component" value="Unassembled WGS sequence"/>
</dbReference>
<evidence type="ECO:0000313" key="2">
    <source>
        <dbReference type="EMBL" id="GAA4603040.1"/>
    </source>
</evidence>
<dbReference type="PROSITE" id="PS51819">
    <property type="entry name" value="VOC"/>
    <property type="match status" value="1"/>
</dbReference>
<gene>
    <name evidence="2" type="ORF">GCM10023195_09790</name>
</gene>
<sequence>MEMKLELIVVPVSDVDRAKAFYAEKAGFTVDVDFSAGEDFRVVQLTPPGSACSIALMKNKETAGAVQGLHLVVTDIEAVRAELVQRGLAVSEVFHHEAGGPVPGHDAEERDYANFASFSDPDGNGWLLQQVRRGGGAA</sequence>